<proteinExistence type="inferred from homology"/>
<keyword evidence="9" id="KW-0732">Signal</keyword>
<sequence length="459" mass="51202">MRRIPRVIGCCSLALLLAGQVAAEEVSSDEANPSDLWTLYEQAQKQDPRILSAQAAAKRAEHQEREALGRLLPQLSADSRLTRTNYVSGAYETYYNGERYSVSMSQVIYDSPTWQAYQRSRALSDQYTEQGEHDIQGAVADLIQRYFAVLGAQDNLELIQAEKRSVERNLERINSLYERQLAPITDKLEVEARLDRLRSDEIEAQNNIWVSREALAEVIGRPVYEKLERLVAQPKLKDTFDLKSYEYWRDLALGANPLILSKQASVDAQRAARKEAFGGHMPSVNLQLSSQKTNIGSENAPSTPNESSVAALNIRIPIYSGGSTSARSDAAYESMMIARHELESARRQVFKEVRTAYMNASSALAKVQASQVALQSATKAREAAEKSFTYGINNAVDVLDRASEQYSAERDLLEAQYSFLLSYVVLKRWSGSLEDGDLQQINTLLDNHTVKYAAVGTAG</sequence>
<dbReference type="InterPro" id="IPR003423">
    <property type="entry name" value="OMP_efflux"/>
</dbReference>
<evidence type="ECO:0000256" key="2">
    <source>
        <dbReference type="ARBA" id="ARBA00007613"/>
    </source>
</evidence>
<evidence type="ECO:0000313" key="10">
    <source>
        <dbReference type="EMBL" id="SIQ87347.1"/>
    </source>
</evidence>
<comment type="subcellular location">
    <subcellularLocation>
        <location evidence="1">Cell outer membrane</location>
    </subcellularLocation>
</comment>
<evidence type="ECO:0000256" key="3">
    <source>
        <dbReference type="ARBA" id="ARBA00022448"/>
    </source>
</evidence>
<reference evidence="10 11" key="1">
    <citation type="submission" date="2017-01" db="EMBL/GenBank/DDBJ databases">
        <authorList>
            <person name="Mah S.A."/>
            <person name="Swanson W.J."/>
            <person name="Moy G.W."/>
            <person name="Vacquier V.D."/>
        </authorList>
    </citation>
    <scope>NUCLEOTIDE SEQUENCE [LARGE SCALE GENOMIC DNA]</scope>
    <source>
        <strain evidence="10 11">DSM 7027</strain>
    </source>
</reference>
<dbReference type="InterPro" id="IPR051906">
    <property type="entry name" value="TolC-like"/>
</dbReference>
<evidence type="ECO:0000256" key="1">
    <source>
        <dbReference type="ARBA" id="ARBA00004442"/>
    </source>
</evidence>
<dbReference type="GO" id="GO:0015288">
    <property type="term" value="F:porin activity"/>
    <property type="evidence" value="ECO:0007669"/>
    <property type="project" value="TreeGrafter"/>
</dbReference>
<feature type="chain" id="PRO_5012862431" evidence="9">
    <location>
        <begin position="24"/>
        <end position="459"/>
    </location>
</feature>
<gene>
    <name evidence="10" type="ORF">SAMN05421647_11070</name>
</gene>
<dbReference type="PANTHER" id="PTHR30026">
    <property type="entry name" value="OUTER MEMBRANE PROTEIN TOLC"/>
    <property type="match status" value="1"/>
</dbReference>
<comment type="similarity">
    <text evidence="2">Belongs to the outer membrane factor (OMF) (TC 1.B.17) family.</text>
</comment>
<dbReference type="PANTHER" id="PTHR30026:SF20">
    <property type="entry name" value="OUTER MEMBRANE PROTEIN TOLC"/>
    <property type="match status" value="1"/>
</dbReference>
<organism evidence="10 11">
    <name type="scientific">Marinobacterium stanieri</name>
    <dbReference type="NCBI Taxonomy" id="49186"/>
    <lineage>
        <taxon>Bacteria</taxon>
        <taxon>Pseudomonadati</taxon>
        <taxon>Pseudomonadota</taxon>
        <taxon>Gammaproteobacteria</taxon>
        <taxon>Oceanospirillales</taxon>
        <taxon>Oceanospirillaceae</taxon>
        <taxon>Marinobacterium</taxon>
    </lineage>
</organism>
<keyword evidence="8" id="KW-0175">Coiled coil</keyword>
<dbReference type="GO" id="GO:0009279">
    <property type="term" value="C:cell outer membrane"/>
    <property type="evidence" value="ECO:0007669"/>
    <property type="project" value="UniProtKB-SubCell"/>
</dbReference>
<dbReference type="Pfam" id="PF02321">
    <property type="entry name" value="OEP"/>
    <property type="match status" value="2"/>
</dbReference>
<dbReference type="EMBL" id="FTMN01000010">
    <property type="protein sequence ID" value="SIQ87347.1"/>
    <property type="molecule type" value="Genomic_DNA"/>
</dbReference>
<keyword evidence="6" id="KW-0472">Membrane</keyword>
<evidence type="ECO:0000256" key="8">
    <source>
        <dbReference type="SAM" id="Coils"/>
    </source>
</evidence>
<feature type="signal peptide" evidence="9">
    <location>
        <begin position="1"/>
        <end position="23"/>
    </location>
</feature>
<dbReference type="STRING" id="49186.SAMN05421647_11070"/>
<evidence type="ECO:0000256" key="7">
    <source>
        <dbReference type="ARBA" id="ARBA00023237"/>
    </source>
</evidence>
<keyword evidence="5" id="KW-0812">Transmembrane</keyword>
<evidence type="ECO:0000256" key="4">
    <source>
        <dbReference type="ARBA" id="ARBA00022452"/>
    </source>
</evidence>
<dbReference type="Proteomes" id="UP000186895">
    <property type="component" value="Unassembled WGS sequence"/>
</dbReference>
<keyword evidence="11" id="KW-1185">Reference proteome</keyword>
<dbReference type="GO" id="GO:1990281">
    <property type="term" value="C:efflux pump complex"/>
    <property type="evidence" value="ECO:0007669"/>
    <property type="project" value="TreeGrafter"/>
</dbReference>
<dbReference type="AlphaFoldDB" id="A0A1N6WB59"/>
<evidence type="ECO:0000256" key="6">
    <source>
        <dbReference type="ARBA" id="ARBA00023136"/>
    </source>
</evidence>
<dbReference type="Gene3D" id="1.20.1600.10">
    <property type="entry name" value="Outer membrane efflux proteins (OEP)"/>
    <property type="match status" value="1"/>
</dbReference>
<evidence type="ECO:0000313" key="11">
    <source>
        <dbReference type="Proteomes" id="UP000186895"/>
    </source>
</evidence>
<evidence type="ECO:0000256" key="9">
    <source>
        <dbReference type="SAM" id="SignalP"/>
    </source>
</evidence>
<keyword evidence="7" id="KW-0998">Cell outer membrane</keyword>
<feature type="coiled-coil region" evidence="8">
    <location>
        <begin position="149"/>
        <end position="207"/>
    </location>
</feature>
<dbReference type="eggNOG" id="COG1538">
    <property type="taxonomic scope" value="Bacteria"/>
</dbReference>
<dbReference type="InterPro" id="IPR010130">
    <property type="entry name" value="T1SS_OMP_TolC"/>
</dbReference>
<dbReference type="NCBIfam" id="TIGR01844">
    <property type="entry name" value="type_I_sec_TolC"/>
    <property type="match status" value="1"/>
</dbReference>
<evidence type="ECO:0000256" key="5">
    <source>
        <dbReference type="ARBA" id="ARBA00022692"/>
    </source>
</evidence>
<keyword evidence="3" id="KW-0813">Transport</keyword>
<name>A0A1N6WB59_9GAMM</name>
<accession>A0A1N6WB59</accession>
<keyword evidence="4" id="KW-1134">Transmembrane beta strand</keyword>
<dbReference type="SUPFAM" id="SSF56954">
    <property type="entry name" value="Outer membrane efflux proteins (OEP)"/>
    <property type="match status" value="1"/>
</dbReference>
<protein>
    <submittedName>
        <fullName evidence="10">Outer membrane protein</fullName>
    </submittedName>
</protein>
<dbReference type="GO" id="GO:0015562">
    <property type="term" value="F:efflux transmembrane transporter activity"/>
    <property type="evidence" value="ECO:0007669"/>
    <property type="project" value="InterPro"/>
</dbReference>